<protein>
    <submittedName>
        <fullName evidence="2">Uncharacterized protein</fullName>
    </submittedName>
</protein>
<evidence type="ECO:0000313" key="2">
    <source>
        <dbReference type="EMBL" id="CAJ0604173.1"/>
    </source>
</evidence>
<feature type="region of interest" description="Disordered" evidence="1">
    <location>
        <begin position="45"/>
        <end position="100"/>
    </location>
</feature>
<dbReference type="Proteomes" id="UP001176961">
    <property type="component" value="Unassembled WGS sequence"/>
</dbReference>
<keyword evidence="3" id="KW-1185">Reference proteome</keyword>
<sequence length="199" mass="22789">MSMQMVFIVSVKTDEVRTSLVIFLTGTVRSRNVWQVFNYFFGDEEEHHEQNSIPDDDEDRDKRKNISEGTPAVKEEDNEISRVDPYTQGSKGKYTDNRVGVIHTPKNSSWTDEGYRKYLEELASYLENLSTQDNGFGEGAGFAYTHFQMSFGRVDEYGYFIGEGGGAFDDFGDPDYDIDDVYPVFSDYSDSDYGHDELK</sequence>
<evidence type="ECO:0000313" key="3">
    <source>
        <dbReference type="Proteomes" id="UP001176961"/>
    </source>
</evidence>
<gene>
    <name evidence="2" type="ORF">CYNAS_LOCUS16156</name>
</gene>
<evidence type="ECO:0000256" key="1">
    <source>
        <dbReference type="SAM" id="MobiDB-lite"/>
    </source>
</evidence>
<comment type="caution">
    <text evidence="2">The sequence shown here is derived from an EMBL/GenBank/DDBJ whole genome shotgun (WGS) entry which is preliminary data.</text>
</comment>
<proteinExistence type="predicted"/>
<dbReference type="EMBL" id="CATQJL010000305">
    <property type="protein sequence ID" value="CAJ0604173.1"/>
    <property type="molecule type" value="Genomic_DNA"/>
</dbReference>
<organism evidence="2 3">
    <name type="scientific">Cylicocyclus nassatus</name>
    <name type="common">Nematode worm</name>
    <dbReference type="NCBI Taxonomy" id="53992"/>
    <lineage>
        <taxon>Eukaryota</taxon>
        <taxon>Metazoa</taxon>
        <taxon>Ecdysozoa</taxon>
        <taxon>Nematoda</taxon>
        <taxon>Chromadorea</taxon>
        <taxon>Rhabditida</taxon>
        <taxon>Rhabditina</taxon>
        <taxon>Rhabditomorpha</taxon>
        <taxon>Strongyloidea</taxon>
        <taxon>Strongylidae</taxon>
        <taxon>Cylicocyclus</taxon>
    </lineage>
</organism>
<dbReference type="AlphaFoldDB" id="A0AA36MBB0"/>
<name>A0AA36MBB0_CYLNA</name>
<feature type="compositionally biased region" description="Basic and acidic residues" evidence="1">
    <location>
        <begin position="73"/>
        <end position="82"/>
    </location>
</feature>
<reference evidence="2" key="1">
    <citation type="submission" date="2023-07" db="EMBL/GenBank/DDBJ databases">
        <authorList>
            <consortium name="CYATHOMIX"/>
        </authorList>
    </citation>
    <scope>NUCLEOTIDE SEQUENCE</scope>
    <source>
        <strain evidence="2">N/A</strain>
    </source>
</reference>
<accession>A0AA36MBB0</accession>